<feature type="site" description="Histone H3K4me3 binding" evidence="11">
    <location>
        <position position="382"/>
    </location>
</feature>
<comment type="similarity">
    <text evidence="2 14">Belongs to the ING family.</text>
</comment>
<evidence type="ECO:0000256" key="13">
    <source>
        <dbReference type="PROSITE-ProRule" id="PRU00146"/>
    </source>
</evidence>
<dbReference type="InterPro" id="IPR019786">
    <property type="entry name" value="Zinc_finger_PHD-type_CS"/>
</dbReference>
<keyword evidence="8" id="KW-0805">Transcription regulation</keyword>
<dbReference type="PANTHER" id="PTHR10333:SF103">
    <property type="entry name" value="INHIBITOR OF GROWTH PROTEIN 3"/>
    <property type="match status" value="1"/>
</dbReference>
<evidence type="ECO:0000256" key="10">
    <source>
        <dbReference type="ARBA" id="ARBA00023242"/>
    </source>
</evidence>
<feature type="binding site" evidence="12">
    <location>
        <position position="392"/>
    </location>
    <ligand>
        <name>Zn(2+)</name>
        <dbReference type="ChEBI" id="CHEBI:29105"/>
        <label>1</label>
    </ligand>
</feature>
<feature type="binding site" evidence="12">
    <location>
        <position position="411"/>
    </location>
    <ligand>
        <name>Zn(2+)</name>
        <dbReference type="ChEBI" id="CHEBI:29105"/>
        <label>2</label>
    </ligand>
</feature>
<keyword evidence="6 12" id="KW-0862">Zinc</keyword>
<keyword evidence="3" id="KW-0341">Growth regulation</keyword>
<sequence>MLYLEDFIESTKFNYRHPETFNLILIVIDNLPADLRDRFTEIRELDLKQNKLNDEARRGMIEFFNKIKSNKNFFGNRDSEYKKRRKKFDTVISVAEKKVVLSNEVYEFLGRYISKLDQDIEHFRLDLEQSKPGIIAIVEKRLQQQENRRLTGNVLTKNFVNKKKKDRHKSFDNGNSRSRREVNTENGNHKNRRFTLSNVEPSKQEAEKNEKPTKPINNDQDNEKSLLRKQIMKRLSENNMTINKNMLDSLLVNVKINKNKPTENVDRILEDAASKAMIKTLNSTQYRRSRNDSPQKFDQTLTNADTMKLRSRNSLNLNRPKNFSYIQDDEDDELVQTDQKITYTETIFENGKKSTQEIVTSNTEPHYCFCNKINIGEMVGCDNPECKVEWFHYACVGLTGAPEGAWYCFNCKK</sequence>
<feature type="binding site" evidence="12">
    <location>
        <position position="386"/>
    </location>
    <ligand>
        <name>Zn(2+)</name>
        <dbReference type="ChEBI" id="CHEBI:29105"/>
        <label>2</label>
    </ligand>
</feature>
<feature type="compositionally biased region" description="Basic and acidic residues" evidence="15">
    <location>
        <begin position="202"/>
        <end position="213"/>
    </location>
</feature>
<evidence type="ECO:0000256" key="1">
    <source>
        <dbReference type="ARBA" id="ARBA00004123"/>
    </source>
</evidence>
<dbReference type="InterPro" id="IPR019787">
    <property type="entry name" value="Znf_PHD-finger"/>
</dbReference>
<feature type="region of interest" description="Disordered" evidence="15">
    <location>
        <begin position="157"/>
        <end position="224"/>
    </location>
</feature>
<feature type="binding site" evidence="12">
    <location>
        <position position="395"/>
    </location>
    <ligand>
        <name>Zn(2+)</name>
        <dbReference type="ChEBI" id="CHEBI:29105"/>
        <label>1</label>
    </ligand>
</feature>
<evidence type="ECO:0000256" key="5">
    <source>
        <dbReference type="ARBA" id="ARBA00022771"/>
    </source>
</evidence>
<dbReference type="GO" id="GO:0006325">
    <property type="term" value="P:chromatin organization"/>
    <property type="evidence" value="ECO:0007669"/>
    <property type="project" value="UniProtKB-KW"/>
</dbReference>
<evidence type="ECO:0000256" key="14">
    <source>
        <dbReference type="RuleBase" id="RU361213"/>
    </source>
</evidence>
<comment type="caution">
    <text evidence="17">The sequence shown here is derived from an EMBL/GenBank/DDBJ whole genome shotgun (WGS) entry which is preliminary data.</text>
</comment>
<dbReference type="SMART" id="SM01408">
    <property type="entry name" value="ING"/>
    <property type="match status" value="1"/>
</dbReference>
<evidence type="ECO:0000313" key="18">
    <source>
        <dbReference type="Proteomes" id="UP000078046"/>
    </source>
</evidence>
<comment type="domain">
    <text evidence="14">The PHD-type zinc finger mediates the binding to H3K4me3.</text>
</comment>
<comment type="subunit">
    <text evidence="14">Component of an histone acetyltransferase complex. Interacts with H3K4me3 and to a lesser extent with H3K4me2.</text>
</comment>
<evidence type="ECO:0000256" key="12">
    <source>
        <dbReference type="PIRSR" id="PIRSR628651-51"/>
    </source>
</evidence>
<protein>
    <recommendedName>
        <fullName evidence="14">Inhibitor of growth protein</fullName>
    </recommendedName>
</protein>
<keyword evidence="9" id="KW-0804">Transcription</keyword>
<comment type="subcellular location">
    <subcellularLocation>
        <location evidence="1 14">Nucleus</location>
    </subcellularLocation>
</comment>
<dbReference type="GO" id="GO:0035267">
    <property type="term" value="C:NuA4 histone acetyltransferase complex"/>
    <property type="evidence" value="ECO:0007669"/>
    <property type="project" value="TreeGrafter"/>
</dbReference>
<dbReference type="AlphaFoldDB" id="A0A177AYJ1"/>
<dbReference type="InterPro" id="IPR011011">
    <property type="entry name" value="Znf_FYVE_PHD"/>
</dbReference>
<feature type="binding site" evidence="12">
    <location>
        <position position="370"/>
    </location>
    <ligand>
        <name>Zn(2+)</name>
        <dbReference type="ChEBI" id="CHEBI:29105"/>
        <label>1</label>
    </ligand>
</feature>
<evidence type="ECO:0000259" key="16">
    <source>
        <dbReference type="PROSITE" id="PS50016"/>
    </source>
</evidence>
<keyword evidence="5 13" id="KW-0863">Zinc-finger</keyword>
<dbReference type="InterPro" id="IPR013083">
    <property type="entry name" value="Znf_RING/FYVE/PHD"/>
</dbReference>
<feature type="site" description="Histone H3K4me3 binding" evidence="11">
    <location>
        <position position="367"/>
    </location>
</feature>
<evidence type="ECO:0000256" key="9">
    <source>
        <dbReference type="ARBA" id="ARBA00023163"/>
    </source>
</evidence>
<dbReference type="InterPro" id="IPR024610">
    <property type="entry name" value="ING_N_histone-binding"/>
</dbReference>
<evidence type="ECO:0000256" key="4">
    <source>
        <dbReference type="ARBA" id="ARBA00022723"/>
    </source>
</evidence>
<feature type="binding site" evidence="12">
    <location>
        <position position="381"/>
    </location>
    <ligand>
        <name>Zn(2+)</name>
        <dbReference type="ChEBI" id="CHEBI:29105"/>
        <label>2</label>
    </ligand>
</feature>
<dbReference type="Pfam" id="PF12998">
    <property type="entry name" value="ING"/>
    <property type="match status" value="1"/>
</dbReference>
<dbReference type="SMART" id="SM00249">
    <property type="entry name" value="PHD"/>
    <property type="match status" value="1"/>
</dbReference>
<evidence type="ECO:0000256" key="2">
    <source>
        <dbReference type="ARBA" id="ARBA00010210"/>
    </source>
</evidence>
<evidence type="ECO:0000256" key="3">
    <source>
        <dbReference type="ARBA" id="ARBA00022604"/>
    </source>
</evidence>
<name>A0A177AYJ1_9BILA</name>
<organism evidence="17 18">
    <name type="scientific">Intoshia linei</name>
    <dbReference type="NCBI Taxonomy" id="1819745"/>
    <lineage>
        <taxon>Eukaryota</taxon>
        <taxon>Metazoa</taxon>
        <taxon>Spiralia</taxon>
        <taxon>Lophotrochozoa</taxon>
        <taxon>Mesozoa</taxon>
        <taxon>Orthonectida</taxon>
        <taxon>Rhopaluridae</taxon>
        <taxon>Intoshia</taxon>
    </lineage>
</organism>
<dbReference type="InterPro" id="IPR028651">
    <property type="entry name" value="ING_fam"/>
</dbReference>
<evidence type="ECO:0000256" key="6">
    <source>
        <dbReference type="ARBA" id="ARBA00022833"/>
    </source>
</evidence>
<dbReference type="PANTHER" id="PTHR10333">
    <property type="entry name" value="INHIBITOR OF GROWTH PROTEIN"/>
    <property type="match status" value="1"/>
</dbReference>
<evidence type="ECO:0000256" key="15">
    <source>
        <dbReference type="SAM" id="MobiDB-lite"/>
    </source>
</evidence>
<evidence type="ECO:0000256" key="8">
    <source>
        <dbReference type="ARBA" id="ARBA00023015"/>
    </source>
</evidence>
<dbReference type="GO" id="GO:0005634">
    <property type="term" value="C:nucleus"/>
    <property type="evidence" value="ECO:0007669"/>
    <property type="project" value="UniProtKB-SubCell"/>
</dbReference>
<feature type="binding site" evidence="12">
    <location>
        <position position="408"/>
    </location>
    <ligand>
        <name>Zn(2+)</name>
        <dbReference type="ChEBI" id="CHEBI:29105"/>
        <label>2</label>
    </ligand>
</feature>
<keyword evidence="18" id="KW-1185">Reference proteome</keyword>
<dbReference type="InterPro" id="IPR001965">
    <property type="entry name" value="Znf_PHD"/>
</dbReference>
<dbReference type="OrthoDB" id="5411773at2759"/>
<dbReference type="CDD" id="cd16858">
    <property type="entry name" value="ING_ING3_Yng2p"/>
    <property type="match status" value="1"/>
</dbReference>
<dbReference type="Gene3D" id="6.10.140.1740">
    <property type="match status" value="1"/>
</dbReference>
<dbReference type="Gene3D" id="3.30.40.10">
    <property type="entry name" value="Zinc/RING finger domain, C3HC4 (zinc finger)"/>
    <property type="match status" value="1"/>
</dbReference>
<evidence type="ECO:0000256" key="11">
    <source>
        <dbReference type="PIRSR" id="PIRSR628651-50"/>
    </source>
</evidence>
<feature type="site" description="Histone H3K4me3 binding" evidence="11">
    <location>
        <position position="390"/>
    </location>
</feature>
<dbReference type="CDD" id="cd15505">
    <property type="entry name" value="PHD_ING"/>
    <property type="match status" value="1"/>
</dbReference>
<evidence type="ECO:0000256" key="7">
    <source>
        <dbReference type="ARBA" id="ARBA00022853"/>
    </source>
</evidence>
<dbReference type="EMBL" id="LWCA01000931">
    <property type="protein sequence ID" value="OAF66443.1"/>
    <property type="molecule type" value="Genomic_DNA"/>
</dbReference>
<accession>A0A177AYJ1</accession>
<feature type="binding site" evidence="12">
    <location>
        <position position="368"/>
    </location>
    <ligand>
        <name>Zn(2+)</name>
        <dbReference type="ChEBI" id="CHEBI:29105"/>
        <label>1</label>
    </ligand>
</feature>
<reference evidence="17 18" key="1">
    <citation type="submission" date="2016-04" db="EMBL/GenBank/DDBJ databases">
        <title>The genome of Intoshia linei affirms orthonectids as highly simplified spiralians.</title>
        <authorList>
            <person name="Mikhailov K.V."/>
            <person name="Slusarev G.S."/>
            <person name="Nikitin M.A."/>
            <person name="Logacheva M.D."/>
            <person name="Penin A."/>
            <person name="Aleoshin V."/>
            <person name="Panchin Y.V."/>
        </authorList>
    </citation>
    <scope>NUCLEOTIDE SEQUENCE [LARGE SCALE GENOMIC DNA]</scope>
    <source>
        <strain evidence="17">Intl2013</strain>
        <tissue evidence="17">Whole animal</tissue>
    </source>
</reference>
<evidence type="ECO:0000313" key="17">
    <source>
        <dbReference type="EMBL" id="OAF66443.1"/>
    </source>
</evidence>
<dbReference type="PROSITE" id="PS50016">
    <property type="entry name" value="ZF_PHD_2"/>
    <property type="match status" value="1"/>
</dbReference>
<feature type="domain" description="PHD-type" evidence="16">
    <location>
        <begin position="365"/>
        <end position="413"/>
    </location>
</feature>
<dbReference type="PROSITE" id="PS01359">
    <property type="entry name" value="ZF_PHD_1"/>
    <property type="match status" value="1"/>
</dbReference>
<keyword evidence="4 12" id="KW-0479">Metal-binding</keyword>
<dbReference type="SUPFAM" id="SSF57903">
    <property type="entry name" value="FYVE/PHD zinc finger"/>
    <property type="match status" value="1"/>
</dbReference>
<keyword evidence="7 14" id="KW-0156">Chromatin regulator</keyword>
<gene>
    <name evidence="17" type="ORF">A3Q56_05837</name>
</gene>
<dbReference type="GO" id="GO:0008270">
    <property type="term" value="F:zinc ion binding"/>
    <property type="evidence" value="ECO:0007669"/>
    <property type="project" value="UniProtKB-KW"/>
</dbReference>
<keyword evidence="10 14" id="KW-0539">Nucleus</keyword>
<proteinExistence type="inferred from homology"/>
<dbReference type="Proteomes" id="UP000078046">
    <property type="component" value="Unassembled WGS sequence"/>
</dbReference>
<feature type="site" description="Histone H3K4me3 binding" evidence="11">
    <location>
        <position position="378"/>
    </location>
</feature>
<comment type="function">
    <text evidence="14">Component of an histone acetyltransferase complex.</text>
</comment>